<feature type="domain" description="Neurotransmitter-gated ion-channel transmembrane" evidence="2">
    <location>
        <begin position="67"/>
        <end position="142"/>
    </location>
</feature>
<keyword evidence="1" id="KW-0812">Transmembrane</keyword>
<evidence type="ECO:0000313" key="4">
    <source>
        <dbReference type="Proteomes" id="UP000271889"/>
    </source>
</evidence>
<sequence>MDSLTICAQYQIFAQNSKLSQSLTHNETHELWLLSLTTFESTAKFDRLTIVDECEPLTVDDKRKIWRNNKRIQDRPAHLKQATHEQITQLVILNEIYETLSAITEEIREVERNKDVEDDWKFAAMVVDRLCLFFFSFFILFSIFGCFSSVPYLGFSI</sequence>
<protein>
    <recommendedName>
        <fullName evidence="2">Neurotransmitter-gated ion-channel transmembrane domain-containing protein</fullName>
    </recommendedName>
</protein>
<keyword evidence="1" id="KW-0472">Membrane</keyword>
<dbReference type="GO" id="GO:0006811">
    <property type="term" value="P:monoatomic ion transport"/>
    <property type="evidence" value="ECO:0007669"/>
    <property type="project" value="InterPro"/>
</dbReference>
<evidence type="ECO:0000259" key="2">
    <source>
        <dbReference type="Pfam" id="PF02932"/>
    </source>
</evidence>
<dbReference type="InterPro" id="IPR038050">
    <property type="entry name" value="Neuro_actylchol_rec"/>
</dbReference>
<proteinExistence type="predicted"/>
<accession>A0A3P6S7Z7</accession>
<dbReference type="SUPFAM" id="SSF90112">
    <property type="entry name" value="Neurotransmitter-gated ion-channel transmembrane pore"/>
    <property type="match status" value="1"/>
</dbReference>
<reference evidence="3 4" key="1">
    <citation type="submission" date="2018-11" db="EMBL/GenBank/DDBJ databases">
        <authorList>
            <consortium name="Pathogen Informatics"/>
        </authorList>
    </citation>
    <scope>NUCLEOTIDE SEQUENCE [LARGE SCALE GENOMIC DNA]</scope>
</reference>
<dbReference type="GO" id="GO:0016020">
    <property type="term" value="C:membrane"/>
    <property type="evidence" value="ECO:0007669"/>
    <property type="project" value="InterPro"/>
</dbReference>
<keyword evidence="4" id="KW-1185">Reference proteome</keyword>
<dbReference type="InterPro" id="IPR006029">
    <property type="entry name" value="Neurotrans-gated_channel_TM"/>
</dbReference>
<dbReference type="Gene3D" id="1.20.58.390">
    <property type="entry name" value="Neurotransmitter-gated ion-channel transmembrane domain"/>
    <property type="match status" value="1"/>
</dbReference>
<name>A0A3P6S7Z7_CYLGO</name>
<dbReference type="Pfam" id="PF02932">
    <property type="entry name" value="Neur_chan_memb"/>
    <property type="match status" value="1"/>
</dbReference>
<feature type="transmembrane region" description="Helical" evidence="1">
    <location>
        <begin position="130"/>
        <end position="154"/>
    </location>
</feature>
<dbReference type="OrthoDB" id="5975154at2759"/>
<dbReference type="AlphaFoldDB" id="A0A3P6S7Z7"/>
<dbReference type="InterPro" id="IPR036719">
    <property type="entry name" value="Neuro-gated_channel_TM_sf"/>
</dbReference>
<organism evidence="3 4">
    <name type="scientific">Cylicostephanus goldi</name>
    <name type="common">Nematode worm</name>
    <dbReference type="NCBI Taxonomy" id="71465"/>
    <lineage>
        <taxon>Eukaryota</taxon>
        <taxon>Metazoa</taxon>
        <taxon>Ecdysozoa</taxon>
        <taxon>Nematoda</taxon>
        <taxon>Chromadorea</taxon>
        <taxon>Rhabditida</taxon>
        <taxon>Rhabditina</taxon>
        <taxon>Rhabditomorpha</taxon>
        <taxon>Strongyloidea</taxon>
        <taxon>Strongylidae</taxon>
        <taxon>Cylicostephanus</taxon>
    </lineage>
</organism>
<keyword evidence="1" id="KW-1133">Transmembrane helix</keyword>
<evidence type="ECO:0000313" key="3">
    <source>
        <dbReference type="EMBL" id="VDK62975.1"/>
    </source>
</evidence>
<dbReference type="EMBL" id="UYRV01017265">
    <property type="protein sequence ID" value="VDK62975.1"/>
    <property type="molecule type" value="Genomic_DNA"/>
</dbReference>
<gene>
    <name evidence="3" type="ORF">CGOC_LOCUS5605</name>
</gene>
<evidence type="ECO:0000256" key="1">
    <source>
        <dbReference type="SAM" id="Phobius"/>
    </source>
</evidence>
<dbReference type="Proteomes" id="UP000271889">
    <property type="component" value="Unassembled WGS sequence"/>
</dbReference>